<reference evidence="8 9" key="1">
    <citation type="submission" date="2019-10" db="EMBL/GenBank/DDBJ databases">
        <title>Genome Sequences from Six Type Strain Members of the Archaeal Family Sulfolobaceae: Acidianus ambivalens, Acidianus infernus, Metallosphaera prunae, Stygiolobus azoricus, Sulfolobus metallicus, and Sulfurisphaera ohwakuensis.</title>
        <authorList>
            <person name="Counts J.A."/>
            <person name="Kelly R.M."/>
        </authorList>
    </citation>
    <scope>NUCLEOTIDE SEQUENCE [LARGE SCALE GENOMIC DNA]</scope>
    <source>
        <strain evidence="8 9">DSM 3191</strain>
    </source>
</reference>
<dbReference type="PANTHER" id="PTHR43551:SF1">
    <property type="entry name" value="HETERODISULFIDE REDUCTASE"/>
    <property type="match status" value="1"/>
</dbReference>
<keyword evidence="2" id="KW-0004">4Fe-4S</keyword>
<keyword evidence="9" id="KW-1185">Reference proteome</keyword>
<evidence type="ECO:0000256" key="1">
    <source>
        <dbReference type="ARBA" id="ARBA00022448"/>
    </source>
</evidence>
<dbReference type="Gene3D" id="1.10.1060.10">
    <property type="entry name" value="Alpha-helical ferredoxin"/>
    <property type="match status" value="1"/>
</dbReference>
<feature type="domain" description="4Fe-4S ferredoxin-type" evidence="7">
    <location>
        <begin position="29"/>
        <end position="58"/>
    </location>
</feature>
<dbReference type="PROSITE" id="PS00198">
    <property type="entry name" value="4FE4S_FER_1"/>
    <property type="match status" value="2"/>
</dbReference>
<dbReference type="Proteomes" id="UP000440125">
    <property type="component" value="Unassembled WGS sequence"/>
</dbReference>
<proteinExistence type="predicted"/>
<keyword evidence="5" id="KW-0408">Iron</keyword>
<evidence type="ECO:0000256" key="6">
    <source>
        <dbReference type="ARBA" id="ARBA00023014"/>
    </source>
</evidence>
<keyword evidence="6" id="KW-0411">Iron-sulfur</keyword>
<evidence type="ECO:0000256" key="5">
    <source>
        <dbReference type="ARBA" id="ARBA00023004"/>
    </source>
</evidence>
<dbReference type="PROSITE" id="PS51379">
    <property type="entry name" value="4FE4S_FER_2"/>
    <property type="match status" value="2"/>
</dbReference>
<dbReference type="InterPro" id="IPR004017">
    <property type="entry name" value="Cys_rich_dom"/>
</dbReference>
<name>A0A6A9QGS0_ACIIN</name>
<evidence type="ECO:0000256" key="4">
    <source>
        <dbReference type="ARBA" id="ARBA00022982"/>
    </source>
</evidence>
<dbReference type="EMBL" id="WFIY01000004">
    <property type="protein sequence ID" value="MUM64993.1"/>
    <property type="molecule type" value="Genomic_DNA"/>
</dbReference>
<dbReference type="PANTHER" id="PTHR43551">
    <property type="entry name" value="FUMARATE REDUCTASE IRON-SULFUR SUBUNIT"/>
    <property type="match status" value="1"/>
</dbReference>
<evidence type="ECO:0000313" key="9">
    <source>
        <dbReference type="Proteomes" id="UP000440125"/>
    </source>
</evidence>
<organism evidence="8 9">
    <name type="scientific">Acidianus infernus</name>
    <dbReference type="NCBI Taxonomy" id="12915"/>
    <lineage>
        <taxon>Archaea</taxon>
        <taxon>Thermoproteota</taxon>
        <taxon>Thermoprotei</taxon>
        <taxon>Sulfolobales</taxon>
        <taxon>Sulfolobaceae</taxon>
        <taxon>Acidianus</taxon>
    </lineage>
</organism>
<sequence length="455" mass="51081">MSVTMGQESINLDALKRAIDDVFYSQIDSTILYYLQSCVNCKACEAACPFTPTSLKYSPVNKAEIARQLYRSRFTVWGKTIGRIIGGSKKYLNLEEAETMADYVWHCTNCGACMFVCPMAIDSGALIDLLRQVAFRAGMAPKIYTDIEQLEVSGKYWDIPVFRDAWNNLILKMKEVIGKDIPLDKKNSEVLFYASIYEAMVYPDVLVKVAKILDMLGKDWTFMSKPLGIRPPVGLVIGDKEGALNVMKKVYAYFTEMSPKYVMLTAGGFEYPALRYTMHEVLKVQPKYEVVHVTELLAKWYEAKEFEIEPIDEVITWHDPCQLGRRGGVFEAPRVLMKALSKNFKELPSHGVNSFCCSRGGGGCGLPSMVENMAKVIGIPISEKDKKFLDSTLEPLIKAGKIKVNEINKIKASEVLTGCPVCIESIGFSIDYYHANAKVNHIIELLADRIKVTKK</sequence>
<dbReference type="InterPro" id="IPR017896">
    <property type="entry name" value="4Fe4S_Fe-S-bd"/>
</dbReference>
<gene>
    <name evidence="8" type="ORF">D1867_07010</name>
</gene>
<dbReference type="SUPFAM" id="SSF46548">
    <property type="entry name" value="alpha-helical ferredoxin"/>
    <property type="match status" value="1"/>
</dbReference>
<feature type="domain" description="4Fe-4S ferredoxin-type" evidence="7">
    <location>
        <begin position="97"/>
        <end position="126"/>
    </location>
</feature>
<evidence type="ECO:0000259" key="7">
    <source>
        <dbReference type="PROSITE" id="PS51379"/>
    </source>
</evidence>
<evidence type="ECO:0000256" key="2">
    <source>
        <dbReference type="ARBA" id="ARBA00022485"/>
    </source>
</evidence>
<dbReference type="GO" id="GO:0016491">
    <property type="term" value="F:oxidoreductase activity"/>
    <property type="evidence" value="ECO:0007669"/>
    <property type="project" value="UniProtKB-ARBA"/>
</dbReference>
<evidence type="ECO:0000313" key="8">
    <source>
        <dbReference type="EMBL" id="MUM64993.1"/>
    </source>
</evidence>
<dbReference type="Pfam" id="PF13183">
    <property type="entry name" value="Fer4_8"/>
    <property type="match status" value="1"/>
</dbReference>
<dbReference type="InterPro" id="IPR017900">
    <property type="entry name" value="4Fe4S_Fe_S_CS"/>
</dbReference>
<dbReference type="InterPro" id="IPR009051">
    <property type="entry name" value="Helical_ferredxn"/>
</dbReference>
<dbReference type="GO" id="GO:0051539">
    <property type="term" value="F:4 iron, 4 sulfur cluster binding"/>
    <property type="evidence" value="ECO:0007669"/>
    <property type="project" value="UniProtKB-KW"/>
</dbReference>
<dbReference type="Pfam" id="PF02754">
    <property type="entry name" value="CCG"/>
    <property type="match status" value="1"/>
</dbReference>
<dbReference type="GO" id="GO:0046872">
    <property type="term" value="F:metal ion binding"/>
    <property type="evidence" value="ECO:0007669"/>
    <property type="project" value="UniProtKB-KW"/>
</dbReference>
<evidence type="ECO:0000256" key="3">
    <source>
        <dbReference type="ARBA" id="ARBA00022723"/>
    </source>
</evidence>
<protein>
    <submittedName>
        <fullName evidence="8">4Fe-4S dicluster domain-containing protein</fullName>
    </submittedName>
</protein>
<accession>A0A6A9QGS0</accession>
<dbReference type="AlphaFoldDB" id="A0A6A9QGS0"/>
<comment type="caution">
    <text evidence="8">The sequence shown here is derived from an EMBL/GenBank/DDBJ whole genome shotgun (WGS) entry which is preliminary data.</text>
</comment>
<dbReference type="RefSeq" id="WP_155863366.1">
    <property type="nucleotide sequence ID" value="NZ_WFIY01000004.1"/>
</dbReference>
<keyword evidence="3" id="KW-0479">Metal-binding</keyword>
<keyword evidence="4" id="KW-0249">Electron transport</keyword>
<keyword evidence="1" id="KW-0813">Transport</keyword>
<dbReference type="OrthoDB" id="42878at2157"/>